<keyword evidence="3" id="KW-1185">Reference proteome</keyword>
<proteinExistence type="predicted"/>
<dbReference type="Pfam" id="PF11578">
    <property type="entry name" value="DUF3237"/>
    <property type="match status" value="1"/>
</dbReference>
<dbReference type="AlphaFoldDB" id="A0A918H4H1"/>
<evidence type="ECO:0000313" key="3">
    <source>
        <dbReference type="Proteomes" id="UP000646776"/>
    </source>
</evidence>
<dbReference type="Proteomes" id="UP000646776">
    <property type="component" value="Unassembled WGS sequence"/>
</dbReference>
<protein>
    <submittedName>
        <fullName evidence="2">Uncharacterized protein</fullName>
    </submittedName>
</protein>
<evidence type="ECO:0000313" key="2">
    <source>
        <dbReference type="EMBL" id="GGT32501.1"/>
    </source>
</evidence>
<dbReference type="EMBL" id="BMSA01000001">
    <property type="protein sequence ID" value="GGT32501.1"/>
    <property type="molecule type" value="Genomic_DNA"/>
</dbReference>
<dbReference type="Gene3D" id="2.40.160.20">
    <property type="match status" value="1"/>
</dbReference>
<reference evidence="2" key="2">
    <citation type="submission" date="2020-09" db="EMBL/GenBank/DDBJ databases">
        <authorList>
            <person name="Sun Q."/>
            <person name="Ohkuma M."/>
        </authorList>
    </citation>
    <scope>NUCLEOTIDE SEQUENCE</scope>
    <source>
        <strain evidence="2">JCM 4125</strain>
    </source>
</reference>
<accession>A0A918H4H1</accession>
<sequence length="102" mass="10469">MTVVPSLTHAFEIRAAIAPSLHIGHGDGERTEFTPITGGTVHGPRLNGTVLAGGGDWSSTRGSPRPARTSAPRPSSARTPSGTGGSRERPSWASPGRRTGTS</sequence>
<comment type="caution">
    <text evidence="2">The sequence shown here is derived from an EMBL/GenBank/DDBJ whole genome shotgun (WGS) entry which is preliminary data.</text>
</comment>
<feature type="compositionally biased region" description="Low complexity" evidence="1">
    <location>
        <begin position="61"/>
        <end position="81"/>
    </location>
</feature>
<feature type="region of interest" description="Disordered" evidence="1">
    <location>
        <begin position="23"/>
        <end position="102"/>
    </location>
</feature>
<name>A0A918H4H1_9ACTN</name>
<reference evidence="2" key="1">
    <citation type="journal article" date="2014" name="Int. J. Syst. Evol. Microbiol.">
        <title>Complete genome sequence of Corynebacterium casei LMG S-19264T (=DSM 44701T), isolated from a smear-ripened cheese.</title>
        <authorList>
            <consortium name="US DOE Joint Genome Institute (JGI-PGF)"/>
            <person name="Walter F."/>
            <person name="Albersmeier A."/>
            <person name="Kalinowski J."/>
            <person name="Ruckert C."/>
        </authorList>
    </citation>
    <scope>NUCLEOTIDE SEQUENCE</scope>
    <source>
        <strain evidence="2">JCM 4125</strain>
    </source>
</reference>
<organism evidence="2 3">
    <name type="scientific">Streptomyces phaeofaciens</name>
    <dbReference type="NCBI Taxonomy" id="68254"/>
    <lineage>
        <taxon>Bacteria</taxon>
        <taxon>Bacillati</taxon>
        <taxon>Actinomycetota</taxon>
        <taxon>Actinomycetes</taxon>
        <taxon>Kitasatosporales</taxon>
        <taxon>Streptomycetaceae</taxon>
        <taxon>Streptomyces</taxon>
    </lineage>
</organism>
<evidence type="ECO:0000256" key="1">
    <source>
        <dbReference type="SAM" id="MobiDB-lite"/>
    </source>
</evidence>
<gene>
    <name evidence="2" type="ORF">GCM10010226_05890</name>
</gene>